<organism evidence="6">
    <name type="scientific">Lygus hesperus</name>
    <name type="common">Western plant bug</name>
    <dbReference type="NCBI Taxonomy" id="30085"/>
    <lineage>
        <taxon>Eukaryota</taxon>
        <taxon>Metazoa</taxon>
        <taxon>Ecdysozoa</taxon>
        <taxon>Arthropoda</taxon>
        <taxon>Hexapoda</taxon>
        <taxon>Insecta</taxon>
        <taxon>Pterygota</taxon>
        <taxon>Neoptera</taxon>
        <taxon>Paraneoptera</taxon>
        <taxon>Hemiptera</taxon>
        <taxon>Heteroptera</taxon>
        <taxon>Panheteroptera</taxon>
        <taxon>Cimicomorpha</taxon>
        <taxon>Miridae</taxon>
        <taxon>Mirini</taxon>
        <taxon>Lygus</taxon>
    </lineage>
</organism>
<feature type="non-terminal residue" evidence="6">
    <location>
        <position position="1"/>
    </location>
</feature>
<dbReference type="GO" id="GO:0004519">
    <property type="term" value="F:endonuclease activity"/>
    <property type="evidence" value="ECO:0007669"/>
    <property type="project" value="UniProtKB-KW"/>
</dbReference>
<keyword evidence="2" id="KW-0548">Nucleotidyltransferase</keyword>
<keyword evidence="4" id="KW-0378">Hydrolase</keyword>
<feature type="non-terminal residue" evidence="6">
    <location>
        <position position="365"/>
    </location>
</feature>
<keyword evidence="4" id="KW-0255">Endonuclease</keyword>
<dbReference type="SUPFAM" id="SSF56672">
    <property type="entry name" value="DNA/RNA polymerases"/>
    <property type="match status" value="1"/>
</dbReference>
<dbReference type="Gene3D" id="3.10.10.10">
    <property type="entry name" value="HIV Type 1 Reverse Transcriptase, subunit A, domain 1"/>
    <property type="match status" value="1"/>
</dbReference>
<keyword evidence="3" id="KW-0540">Nuclease</keyword>
<dbReference type="PANTHER" id="PTHR37984">
    <property type="entry name" value="PROTEIN CBG26694"/>
    <property type="match status" value="1"/>
</dbReference>
<dbReference type="EMBL" id="GBHO01019497">
    <property type="protein sequence ID" value="JAG24107.1"/>
    <property type="molecule type" value="Transcribed_RNA"/>
</dbReference>
<evidence type="ECO:0000256" key="3">
    <source>
        <dbReference type="ARBA" id="ARBA00022722"/>
    </source>
</evidence>
<dbReference type="PANTHER" id="PTHR37984:SF5">
    <property type="entry name" value="PROTEIN NYNRIN-LIKE"/>
    <property type="match status" value="1"/>
</dbReference>
<reference evidence="6" key="1">
    <citation type="journal article" date="2014" name="PLoS ONE">
        <title>Transcriptome-Based Identification of ABC Transporters in the Western Tarnished Plant Bug Lygus hesperus.</title>
        <authorList>
            <person name="Hull J.J."/>
            <person name="Chaney K."/>
            <person name="Geib S.M."/>
            <person name="Fabrick J.A."/>
            <person name="Brent C.S."/>
            <person name="Walsh D."/>
            <person name="Lavine L.C."/>
        </authorList>
    </citation>
    <scope>NUCLEOTIDE SEQUENCE</scope>
</reference>
<protein>
    <submittedName>
        <fullName evidence="6">Uncharacterized protein K02A2.6</fullName>
    </submittedName>
</protein>
<proteinExistence type="predicted"/>
<feature type="region of interest" description="Disordered" evidence="5">
    <location>
        <begin position="1"/>
        <end position="26"/>
    </location>
</feature>
<evidence type="ECO:0000256" key="2">
    <source>
        <dbReference type="ARBA" id="ARBA00022695"/>
    </source>
</evidence>
<evidence type="ECO:0000313" key="6">
    <source>
        <dbReference type="EMBL" id="JAG24107.1"/>
    </source>
</evidence>
<dbReference type="GO" id="GO:0016779">
    <property type="term" value="F:nucleotidyltransferase activity"/>
    <property type="evidence" value="ECO:0007669"/>
    <property type="project" value="UniProtKB-KW"/>
</dbReference>
<keyword evidence="1" id="KW-0808">Transferase</keyword>
<dbReference type="SUPFAM" id="SSF50630">
    <property type="entry name" value="Acid proteases"/>
    <property type="match status" value="1"/>
</dbReference>
<dbReference type="AlphaFoldDB" id="A0A0A9XTY5"/>
<dbReference type="InterPro" id="IPR021109">
    <property type="entry name" value="Peptidase_aspartic_dom_sf"/>
</dbReference>
<sequence>RGRKLKEYQSDEEARPMTSRPQQKDAINVKIRPFDPDIEKWEHYLPYFEIELGAARLSEQDDRRDTLLRKVGPKTFRMLLDHYRPRPLRECTYAELLETVGRFYEESAPNNLTETDSDSNEQSDLGCRQLSRGSKVMLNVRINGKPVKMLYDSGAYQSVISRRVWEKIGQPKLDPHPNLLAYTNLEVKTLGIGTVSVEAFDVKLLLPVIVVEEHDVPLFGLKWALQFNLPLPAGAEICAIKSVKEEERENVMPFEIREFFMKYPRLIESSKGTIVGHKIEIRIKPGAIPKVFRARPVPFALQSAVEQELGRLLNEGIIERIDPAVTPIEWASPLVIAPKPNGKIRLCSDFRVTINKHILIDMHPL</sequence>
<name>A0A0A9XTY5_LYGHE</name>
<dbReference type="Pfam" id="PF13975">
    <property type="entry name" value="gag-asp_proteas"/>
    <property type="match status" value="1"/>
</dbReference>
<dbReference type="InterPro" id="IPR043502">
    <property type="entry name" value="DNA/RNA_pol_sf"/>
</dbReference>
<dbReference type="Gene3D" id="2.40.70.10">
    <property type="entry name" value="Acid Proteases"/>
    <property type="match status" value="1"/>
</dbReference>
<feature type="compositionally biased region" description="Basic and acidic residues" evidence="5">
    <location>
        <begin position="1"/>
        <end position="15"/>
    </location>
</feature>
<reference evidence="6" key="2">
    <citation type="submission" date="2014-07" db="EMBL/GenBank/DDBJ databases">
        <authorList>
            <person name="Hull J."/>
        </authorList>
    </citation>
    <scope>NUCLEOTIDE SEQUENCE</scope>
</reference>
<evidence type="ECO:0000256" key="5">
    <source>
        <dbReference type="SAM" id="MobiDB-lite"/>
    </source>
</evidence>
<evidence type="ECO:0000256" key="4">
    <source>
        <dbReference type="ARBA" id="ARBA00022759"/>
    </source>
</evidence>
<gene>
    <name evidence="6" type="ORF">CM83_102466</name>
</gene>
<evidence type="ECO:0000256" key="1">
    <source>
        <dbReference type="ARBA" id="ARBA00022679"/>
    </source>
</evidence>
<accession>A0A0A9XTY5</accession>
<dbReference type="GO" id="GO:0071897">
    <property type="term" value="P:DNA biosynthetic process"/>
    <property type="evidence" value="ECO:0007669"/>
    <property type="project" value="UniProtKB-ARBA"/>
</dbReference>
<dbReference type="InterPro" id="IPR050951">
    <property type="entry name" value="Retrovirus_Pol_polyprotein"/>
</dbReference>